<dbReference type="GO" id="GO:0005737">
    <property type="term" value="C:cytoplasm"/>
    <property type="evidence" value="ECO:0007669"/>
    <property type="project" value="TreeGrafter"/>
</dbReference>
<dbReference type="InterPro" id="IPR050138">
    <property type="entry name" value="DHOase/Allantoinase_Hydrolase"/>
</dbReference>
<dbReference type="NCBIfam" id="TIGR00857">
    <property type="entry name" value="pyrC_multi"/>
    <property type="match status" value="1"/>
</dbReference>
<organism evidence="2 3">
    <name type="scientific">Alicyclobacillus mengziensis</name>
    <dbReference type="NCBI Taxonomy" id="2931921"/>
    <lineage>
        <taxon>Bacteria</taxon>
        <taxon>Bacillati</taxon>
        <taxon>Bacillota</taxon>
        <taxon>Bacilli</taxon>
        <taxon>Bacillales</taxon>
        <taxon>Alicyclobacillaceae</taxon>
        <taxon>Alicyclobacillus</taxon>
    </lineage>
</organism>
<dbReference type="InterPro" id="IPR006680">
    <property type="entry name" value="Amidohydro-rel"/>
</dbReference>
<dbReference type="KEGG" id="afx:JZ786_10905"/>
<evidence type="ECO:0000313" key="3">
    <source>
        <dbReference type="Proteomes" id="UP000663505"/>
    </source>
</evidence>
<dbReference type="Pfam" id="PF01979">
    <property type="entry name" value="Amidohydro_1"/>
    <property type="match status" value="1"/>
</dbReference>
<feature type="domain" description="Amidohydrolase-related" evidence="1">
    <location>
        <begin position="52"/>
        <end position="425"/>
    </location>
</feature>
<dbReference type="RefSeq" id="WP_206658689.1">
    <property type="nucleotide sequence ID" value="NZ_CP071182.1"/>
</dbReference>
<name>A0A9X7W259_9BACL</name>
<evidence type="ECO:0000313" key="2">
    <source>
        <dbReference type="EMBL" id="QSO49378.1"/>
    </source>
</evidence>
<dbReference type="AlphaFoldDB" id="A0A9X7W259"/>
<dbReference type="EMBL" id="CP071182">
    <property type="protein sequence ID" value="QSO49378.1"/>
    <property type="molecule type" value="Genomic_DNA"/>
</dbReference>
<dbReference type="Gene3D" id="2.30.40.10">
    <property type="entry name" value="Urease, subunit C, domain 1"/>
    <property type="match status" value="1"/>
</dbReference>
<protein>
    <submittedName>
        <fullName evidence="2">Dihydroorotase family protein</fullName>
    </submittedName>
</protein>
<dbReference type="InterPro" id="IPR011059">
    <property type="entry name" value="Metal-dep_hydrolase_composite"/>
</dbReference>
<dbReference type="SUPFAM" id="SSF51338">
    <property type="entry name" value="Composite domain of metallo-dependent hydrolases"/>
    <property type="match status" value="1"/>
</dbReference>
<dbReference type="GO" id="GO:0006145">
    <property type="term" value="P:purine nucleobase catabolic process"/>
    <property type="evidence" value="ECO:0007669"/>
    <property type="project" value="TreeGrafter"/>
</dbReference>
<dbReference type="Gene3D" id="3.20.20.140">
    <property type="entry name" value="Metal-dependent hydrolases"/>
    <property type="match status" value="1"/>
</dbReference>
<gene>
    <name evidence="2" type="ORF">JZ786_10905</name>
</gene>
<keyword evidence="3" id="KW-1185">Reference proteome</keyword>
<proteinExistence type="predicted"/>
<dbReference type="InterPro" id="IPR032466">
    <property type="entry name" value="Metal_Hydrolase"/>
</dbReference>
<dbReference type="PANTHER" id="PTHR43668">
    <property type="entry name" value="ALLANTOINASE"/>
    <property type="match status" value="1"/>
</dbReference>
<reference evidence="2 3" key="1">
    <citation type="submission" date="2021-02" db="EMBL/GenBank/DDBJ databases">
        <title>Alicyclobacillus curvatus sp. nov. and Alicyclobacillus mengziensis sp. nov., two acidophilic bacteria isolated from acid mine drainage.</title>
        <authorList>
            <person name="Huang Y."/>
        </authorList>
    </citation>
    <scope>NUCLEOTIDE SEQUENCE [LARGE SCALE GENOMIC DNA]</scope>
    <source>
        <strain evidence="2 3">S30H14</strain>
    </source>
</reference>
<sequence length="453" mass="49613">MYDIEIIGARIVTSSAEFTGCISIEDGKIAAISEKPLRNSKQTIDASGLHALPGMVEQHVHFMDPGENDREDFIHGSSAAATAGVTTVIEHTHSHPVRTVDDLLEKRSYLKNRSLIDFGLGAHVWPGYFDELTGLWENGISFFKAFTCTTHGIPGLRNSDIFEAFQKISSAGGVVLAHCEDESMTERNEHNLKLMERMDGHVIQEWRSKEAEEVAVSDVVLLAKLTGAKVTIAHVSHPFVVDIVHRGREMGADVMAEVCPQYMFLDEYQIQDRGPFGKFTPPARSAPEAKRMMELLASGSIDILSSDHAPSTRHHKLEGNIWSCHFGLPGVETTLPLMLTAVNRGEISLQTVVKAYSETPARRLGLFPRKGSLRVGADADIVLVDLTKKWTISDDNVVSKAGWSPYSGMECTGKPETTMVRGQIVVQGGKVVAEPGTGRYVSSVISDNPHSRV</sequence>
<evidence type="ECO:0000259" key="1">
    <source>
        <dbReference type="Pfam" id="PF01979"/>
    </source>
</evidence>
<accession>A0A9X7W259</accession>
<dbReference type="SUPFAM" id="SSF51556">
    <property type="entry name" value="Metallo-dependent hydrolases"/>
    <property type="match status" value="1"/>
</dbReference>
<dbReference type="GO" id="GO:0004038">
    <property type="term" value="F:allantoinase activity"/>
    <property type="evidence" value="ECO:0007669"/>
    <property type="project" value="TreeGrafter"/>
</dbReference>
<dbReference type="PANTHER" id="PTHR43668:SF2">
    <property type="entry name" value="ALLANTOINASE"/>
    <property type="match status" value="1"/>
</dbReference>
<dbReference type="Proteomes" id="UP000663505">
    <property type="component" value="Chromosome"/>
</dbReference>